<dbReference type="RefSeq" id="WP_165010454.1">
    <property type="nucleotide sequence ID" value="NZ_CP064954.1"/>
</dbReference>
<keyword evidence="7 16" id="KW-0808">Transferase</keyword>
<dbReference type="GO" id="GO:0016757">
    <property type="term" value="F:glycosyltransferase activity"/>
    <property type="evidence" value="ECO:0007669"/>
    <property type="project" value="InterPro"/>
</dbReference>
<feature type="transmembrane region" description="Helical" evidence="13">
    <location>
        <begin position="34"/>
        <end position="55"/>
    </location>
</feature>
<comment type="similarity">
    <text evidence="3">Belongs to the glycosyltransferase 85 family.</text>
</comment>
<feature type="transmembrane region" description="Helical" evidence="13">
    <location>
        <begin position="114"/>
        <end position="135"/>
    </location>
</feature>
<dbReference type="InterPro" id="IPR020959">
    <property type="entry name" value="ArabinofuranosylTrfase_AftA_C"/>
</dbReference>
<organism evidence="16 17">
    <name type="scientific">Corynebacterium lizhenjunii</name>
    <dbReference type="NCBI Taxonomy" id="2709394"/>
    <lineage>
        <taxon>Bacteria</taxon>
        <taxon>Bacillati</taxon>
        <taxon>Actinomycetota</taxon>
        <taxon>Actinomycetes</taxon>
        <taxon>Mycobacteriales</taxon>
        <taxon>Corynebacteriaceae</taxon>
        <taxon>Corynebacterium</taxon>
    </lineage>
</organism>
<gene>
    <name evidence="16" type="ORF">G7Y31_00495</name>
</gene>
<feature type="transmembrane region" description="Helical" evidence="13">
    <location>
        <begin position="174"/>
        <end position="193"/>
    </location>
</feature>
<dbReference type="Pfam" id="PF12250">
    <property type="entry name" value="AftA_N"/>
    <property type="match status" value="1"/>
</dbReference>
<dbReference type="GO" id="GO:0045227">
    <property type="term" value="P:capsule polysaccharide biosynthetic process"/>
    <property type="evidence" value="ECO:0007669"/>
    <property type="project" value="UniProtKB-UniPathway"/>
</dbReference>
<accession>A0A7T0KEC6</accession>
<feature type="transmembrane region" description="Helical" evidence="13">
    <location>
        <begin position="67"/>
        <end position="93"/>
    </location>
</feature>
<dbReference type="InterPro" id="IPR020963">
    <property type="entry name" value="ArabinofuranosylTrfase_AftA_N"/>
</dbReference>
<dbReference type="GO" id="GO:0044038">
    <property type="term" value="P:cell wall macromolecule biosynthetic process"/>
    <property type="evidence" value="ECO:0007669"/>
    <property type="project" value="InterPro"/>
</dbReference>
<evidence type="ECO:0000256" key="6">
    <source>
        <dbReference type="ARBA" id="ARBA00022475"/>
    </source>
</evidence>
<reference evidence="16 17" key="1">
    <citation type="submission" date="2020-11" db="EMBL/GenBank/DDBJ databases">
        <title>Corynebacterium sp. ZJ-599.</title>
        <authorList>
            <person name="Zhou J."/>
        </authorList>
    </citation>
    <scope>NUCLEOTIDE SEQUENCE [LARGE SCALE GENOMIC DNA]</scope>
    <source>
        <strain evidence="16 17">ZJ-599</strain>
    </source>
</reference>
<feature type="domain" description="Arabinofuranosyltransferase AftA C-terminal" evidence="14">
    <location>
        <begin position="484"/>
        <end position="665"/>
    </location>
</feature>
<evidence type="ECO:0000256" key="7">
    <source>
        <dbReference type="ARBA" id="ARBA00022679"/>
    </source>
</evidence>
<dbReference type="Pfam" id="PF12249">
    <property type="entry name" value="AftA_C"/>
    <property type="match status" value="1"/>
</dbReference>
<evidence type="ECO:0000256" key="8">
    <source>
        <dbReference type="ARBA" id="ARBA00022692"/>
    </source>
</evidence>
<keyword evidence="17" id="KW-1185">Reference proteome</keyword>
<comment type="subcellular location">
    <subcellularLocation>
        <location evidence="1">Cell membrane</location>
        <topology evidence="1">Multi-pass membrane protein</topology>
    </subcellularLocation>
</comment>
<evidence type="ECO:0000256" key="11">
    <source>
        <dbReference type="ARBA" id="ARBA00033184"/>
    </source>
</evidence>
<feature type="transmembrane region" description="Helical" evidence="13">
    <location>
        <begin position="398"/>
        <end position="421"/>
    </location>
</feature>
<evidence type="ECO:0000313" key="17">
    <source>
        <dbReference type="Proteomes" id="UP000594681"/>
    </source>
</evidence>
<feature type="transmembrane region" description="Helical" evidence="13">
    <location>
        <begin position="316"/>
        <end position="339"/>
    </location>
</feature>
<proteinExistence type="inferred from homology"/>
<feature type="transmembrane region" description="Helical" evidence="13">
    <location>
        <begin position="200"/>
        <end position="218"/>
    </location>
</feature>
<evidence type="ECO:0000256" key="12">
    <source>
        <dbReference type="ARBA" id="ARBA00034030"/>
    </source>
</evidence>
<name>A0A7T0KEC6_9CORY</name>
<evidence type="ECO:0000259" key="14">
    <source>
        <dbReference type="Pfam" id="PF12249"/>
    </source>
</evidence>
<dbReference type="EC" id="2.4.2.46" evidence="4"/>
<keyword evidence="6" id="KW-1003">Cell membrane</keyword>
<evidence type="ECO:0000256" key="2">
    <source>
        <dbReference type="ARBA" id="ARBA00004776"/>
    </source>
</evidence>
<comment type="catalytic activity">
    <reaction evidence="12">
        <text>Adds an alpha-D-arabinofuranosyl group from trans,octacis-decaprenylphospho-beta-D-arabinofuranose at the 5-O-position of the eighth, tenth and twelfth galactofuranose unit of the galactofuranan chain of [beta-D-galactofuranosyl-(1-&gt;5)-beta-D-galactofuranosyl-(1-&gt;6)]14-beta-D-galactofuranosyl-(1-&gt;5)-beta-D-galactofuranosyl-(1-&gt;4)-alpha-L-rhamnopyranosyl-(1-&gt;3)-N-acetyl-alpha-D-glucosaminyl-diphospho-trans,octacis-decaprenol.</text>
        <dbReference type="EC" id="2.4.2.46"/>
    </reaction>
</comment>
<feature type="transmembrane region" description="Helical" evidence="13">
    <location>
        <begin position="255"/>
        <end position="281"/>
    </location>
</feature>
<feature type="transmembrane region" description="Helical" evidence="13">
    <location>
        <begin position="464"/>
        <end position="481"/>
    </location>
</feature>
<keyword evidence="10 13" id="KW-0472">Membrane</keyword>
<dbReference type="KEGG" id="cliz:G7Y31_00495"/>
<dbReference type="AlphaFoldDB" id="A0A7T0KEC6"/>
<feature type="domain" description="Arabinofuranosyltransferase AftA N-terminal" evidence="15">
    <location>
        <begin position="37"/>
        <end position="476"/>
    </location>
</feature>
<sequence length="668" mass="72944">MKYPAKTQRHPDVLRPQLRTETYATDLLPLRSTLLGIVSAATSACVVTLGAWWVLKQTSLPAFNTSMVTRGLATVGIVGTVVVTAALLAWWIFDEYRQHGEPIRRPTWRTGLTYLVSYLAPALLVIASIGIPLSATRLWLDGVQVDQVFRTQFLTRTTEQGGYADMNYLDMPTFYPLGWFWLGGRLAAVLGLPGWEVFQPWSLVSLAVAGSVLVPVWQHLVGSLPVATAIAVTTTAATLSLGAEEPYSAVIAMGMPAAVVVSARAFQGSWAATVGLILYLGVSATFYTLYTGVIALTVVSLLAVVTAVYERKWGPVLRLVLVGVSSLAIAALAWGPYVLAALRADAPLESAAQHYLPSEGTQIPAPFLSPTIVGVLCLIGIVYLVLRWADPDVRALMWALGGVYLWIIASMAVTLVGSTLLGFRLEILVVLLLATAGVLALAEIRLVGVHVLYPARFDVPTNRAITAAFVVVLSLAGISYAQQIPRINEDALDNAYADTDGYGERADRFAAGAASYYQEIADTITRQGYVPNQTVVMTDEKLFMAYHPFHGFNGFTSHYANPLGEFSARNEAMEDWALHSWVDTPQEFRQRLDEARWKAPDAIIFRGTLPEKGNEAEHEGFKIHIAEDIFPNQPNVRYRAIFYDPQVFSQGWELSQHGPFVVAVRTAT</sequence>
<evidence type="ECO:0000256" key="4">
    <source>
        <dbReference type="ARBA" id="ARBA00012037"/>
    </source>
</evidence>
<feature type="transmembrane region" description="Helical" evidence="13">
    <location>
        <begin position="427"/>
        <end position="452"/>
    </location>
</feature>
<keyword evidence="8 13" id="KW-0812">Transmembrane</keyword>
<evidence type="ECO:0000313" key="16">
    <source>
        <dbReference type="EMBL" id="QPK79253.1"/>
    </source>
</evidence>
<keyword evidence="9 13" id="KW-1133">Transmembrane helix</keyword>
<evidence type="ECO:0000256" key="3">
    <source>
        <dbReference type="ARBA" id="ARBA00009655"/>
    </source>
</evidence>
<evidence type="ECO:0000259" key="15">
    <source>
        <dbReference type="Pfam" id="PF12250"/>
    </source>
</evidence>
<feature type="transmembrane region" description="Helical" evidence="13">
    <location>
        <begin position="287"/>
        <end position="309"/>
    </location>
</feature>
<evidence type="ECO:0000256" key="13">
    <source>
        <dbReference type="SAM" id="Phobius"/>
    </source>
</evidence>
<feature type="transmembrane region" description="Helical" evidence="13">
    <location>
        <begin position="224"/>
        <end position="243"/>
    </location>
</feature>
<dbReference type="Proteomes" id="UP000594681">
    <property type="component" value="Chromosome"/>
</dbReference>
<comment type="pathway">
    <text evidence="2">Cell wall biogenesis; cell wall polysaccharide biosynthesis.</text>
</comment>
<evidence type="ECO:0000256" key="10">
    <source>
        <dbReference type="ARBA" id="ARBA00023136"/>
    </source>
</evidence>
<dbReference type="GO" id="GO:0005886">
    <property type="term" value="C:plasma membrane"/>
    <property type="evidence" value="ECO:0007669"/>
    <property type="project" value="UniProtKB-SubCell"/>
</dbReference>
<feature type="transmembrane region" description="Helical" evidence="13">
    <location>
        <begin position="367"/>
        <end position="386"/>
    </location>
</feature>
<dbReference type="EMBL" id="CP064954">
    <property type="protein sequence ID" value="QPK79253.1"/>
    <property type="molecule type" value="Genomic_DNA"/>
</dbReference>
<evidence type="ECO:0000256" key="1">
    <source>
        <dbReference type="ARBA" id="ARBA00004651"/>
    </source>
</evidence>
<dbReference type="UniPathway" id="UPA00963"/>
<protein>
    <recommendedName>
        <fullName evidence="5">Galactan 5-O-arabinofuranosyltransferase</fullName>
        <ecNumber evidence="4">2.4.2.46</ecNumber>
    </recommendedName>
    <alternativeName>
        <fullName evidence="11">Arabinofuranosyltransferase AftA</fullName>
    </alternativeName>
</protein>
<evidence type="ECO:0000256" key="9">
    <source>
        <dbReference type="ARBA" id="ARBA00022989"/>
    </source>
</evidence>
<evidence type="ECO:0000256" key="5">
    <source>
        <dbReference type="ARBA" id="ARBA00020482"/>
    </source>
</evidence>